<dbReference type="Pfam" id="PF07714">
    <property type="entry name" value="PK_Tyr_Ser-Thr"/>
    <property type="match status" value="1"/>
</dbReference>
<keyword evidence="17" id="KW-0756">Sterol biosynthesis</keyword>
<feature type="domain" description="FAD-binding FR-type" evidence="33">
    <location>
        <begin position="582"/>
        <end position="694"/>
    </location>
</feature>
<evidence type="ECO:0000256" key="27">
    <source>
        <dbReference type="ARBA" id="ARBA00051243"/>
    </source>
</evidence>
<evidence type="ECO:0000256" key="20">
    <source>
        <dbReference type="ARBA" id="ARBA00023137"/>
    </source>
</evidence>
<dbReference type="SMART" id="SM00219">
    <property type="entry name" value="TyrKc"/>
    <property type="match status" value="1"/>
</dbReference>
<dbReference type="PRINTS" id="PR00406">
    <property type="entry name" value="CYTB5RDTASE"/>
</dbReference>
<dbReference type="FunFam" id="3.40.50.80:FF:000005">
    <property type="entry name" value="NADH-cytochrome b5 reductase"/>
    <property type="match status" value="1"/>
</dbReference>
<dbReference type="PRINTS" id="PR00109">
    <property type="entry name" value="TYRKINASE"/>
</dbReference>
<dbReference type="Gene3D" id="1.10.510.10">
    <property type="entry name" value="Transferase(Phosphotransferase) domain 1"/>
    <property type="match status" value="1"/>
</dbReference>
<dbReference type="InterPro" id="IPR008333">
    <property type="entry name" value="Cbr1-like_FAD-bd_dom"/>
</dbReference>
<keyword evidence="12" id="KW-0274">FAD</keyword>
<dbReference type="FunFam" id="2.40.30.10:FF:000021">
    <property type="entry name" value="NADH-cytochrome b5 reductase"/>
    <property type="match status" value="1"/>
</dbReference>
<dbReference type="GO" id="GO:0016491">
    <property type="term" value="F:oxidoreductase activity"/>
    <property type="evidence" value="ECO:0007669"/>
    <property type="project" value="UniProtKB-KW"/>
</dbReference>
<evidence type="ECO:0000256" key="1">
    <source>
        <dbReference type="ARBA" id="ARBA00001974"/>
    </source>
</evidence>
<feature type="domain" description="Protein kinase" evidence="31">
    <location>
        <begin position="214"/>
        <end position="480"/>
    </location>
</feature>
<keyword evidence="25" id="KW-0753">Steroid metabolism</keyword>
<dbReference type="Proteomes" id="UP000549394">
    <property type="component" value="Unassembled WGS sequence"/>
</dbReference>
<evidence type="ECO:0000313" key="34">
    <source>
        <dbReference type="EMBL" id="CAD5111384.1"/>
    </source>
</evidence>
<dbReference type="PROSITE" id="PS00107">
    <property type="entry name" value="PROTEIN_KINASE_ATP"/>
    <property type="match status" value="1"/>
</dbReference>
<dbReference type="Gene3D" id="2.40.30.10">
    <property type="entry name" value="Translation factors"/>
    <property type="match status" value="1"/>
</dbReference>
<keyword evidence="26" id="KW-0393">Immunoglobulin domain</keyword>
<evidence type="ECO:0000256" key="14">
    <source>
        <dbReference type="ARBA" id="ARBA00022955"/>
    </source>
</evidence>
<evidence type="ECO:0000256" key="19">
    <source>
        <dbReference type="ARBA" id="ARBA00023136"/>
    </source>
</evidence>
<dbReference type="SMART" id="SM00409">
    <property type="entry name" value="IG"/>
    <property type="match status" value="1"/>
</dbReference>
<feature type="binding site" evidence="28">
    <location>
        <position position="246"/>
    </location>
    <ligand>
        <name>ATP</name>
        <dbReference type="ChEBI" id="CHEBI:30616"/>
    </ligand>
</feature>
<dbReference type="InterPro" id="IPR001245">
    <property type="entry name" value="Ser-Thr/Tyr_kinase_cat_dom"/>
</dbReference>
<dbReference type="SUPFAM" id="SSF48726">
    <property type="entry name" value="Immunoglobulin"/>
    <property type="match status" value="1"/>
</dbReference>
<feature type="transmembrane region" description="Helical" evidence="30">
    <location>
        <begin position="547"/>
        <end position="569"/>
    </location>
</feature>
<dbReference type="SUPFAM" id="SSF52343">
    <property type="entry name" value="Ferredoxin reductase-like, C-terminal NADP-linked domain"/>
    <property type="match status" value="1"/>
</dbReference>
<feature type="compositionally biased region" description="Low complexity" evidence="29">
    <location>
        <begin position="517"/>
        <end position="528"/>
    </location>
</feature>
<dbReference type="PANTHER" id="PTHR24416">
    <property type="entry name" value="TYROSINE-PROTEIN KINASE RECEPTOR"/>
    <property type="match status" value="1"/>
</dbReference>
<evidence type="ECO:0000256" key="22">
    <source>
        <dbReference type="ARBA" id="ARBA00023166"/>
    </source>
</evidence>
<evidence type="ECO:0000256" key="25">
    <source>
        <dbReference type="ARBA" id="ARBA00023221"/>
    </source>
</evidence>
<keyword evidence="10 28" id="KW-0547">Nucleotide-binding</keyword>
<evidence type="ECO:0000256" key="2">
    <source>
        <dbReference type="ARBA" id="ARBA00004167"/>
    </source>
</evidence>
<keyword evidence="22" id="KW-1207">Sterol metabolism</keyword>
<dbReference type="GO" id="GO:0005886">
    <property type="term" value="C:plasma membrane"/>
    <property type="evidence" value="ECO:0007669"/>
    <property type="project" value="TreeGrafter"/>
</dbReference>
<dbReference type="EMBL" id="CAJFCJ010000001">
    <property type="protein sequence ID" value="CAD5111384.1"/>
    <property type="molecule type" value="Genomic_DNA"/>
</dbReference>
<evidence type="ECO:0000256" key="30">
    <source>
        <dbReference type="SAM" id="Phobius"/>
    </source>
</evidence>
<evidence type="ECO:0000256" key="23">
    <source>
        <dbReference type="ARBA" id="ARBA00023170"/>
    </source>
</evidence>
<dbReference type="GO" id="GO:0004714">
    <property type="term" value="F:transmembrane receptor protein tyrosine kinase activity"/>
    <property type="evidence" value="ECO:0007669"/>
    <property type="project" value="UniProtKB-EC"/>
</dbReference>
<dbReference type="InterPro" id="IPR000719">
    <property type="entry name" value="Prot_kinase_dom"/>
</dbReference>
<keyword evidence="21" id="KW-1015">Disulfide bond</keyword>
<dbReference type="PRINTS" id="PR00371">
    <property type="entry name" value="FPNCR"/>
</dbReference>
<keyword evidence="20" id="KW-0829">Tyrosine-protein kinase</keyword>
<evidence type="ECO:0000256" key="5">
    <source>
        <dbReference type="ARBA" id="ARBA00022553"/>
    </source>
</evidence>
<dbReference type="GO" id="GO:0007169">
    <property type="term" value="P:cell surface receptor protein tyrosine kinase signaling pathway"/>
    <property type="evidence" value="ECO:0007669"/>
    <property type="project" value="TreeGrafter"/>
</dbReference>
<feature type="domain" description="Ig-like" evidence="32">
    <location>
        <begin position="6"/>
        <end position="96"/>
    </location>
</feature>
<evidence type="ECO:0000256" key="28">
    <source>
        <dbReference type="PROSITE-ProRule" id="PRU10141"/>
    </source>
</evidence>
<organism evidence="34 35">
    <name type="scientific">Dimorphilus gyrociliatus</name>
    <dbReference type="NCBI Taxonomy" id="2664684"/>
    <lineage>
        <taxon>Eukaryota</taxon>
        <taxon>Metazoa</taxon>
        <taxon>Spiralia</taxon>
        <taxon>Lophotrochozoa</taxon>
        <taxon>Annelida</taxon>
        <taxon>Polychaeta</taxon>
        <taxon>Polychaeta incertae sedis</taxon>
        <taxon>Dinophilidae</taxon>
        <taxon>Dimorphilus</taxon>
    </lineage>
</organism>
<comment type="subcellular location">
    <subcellularLocation>
        <location evidence="2">Membrane</location>
        <topology evidence="2">Single-pass membrane protein</topology>
    </subcellularLocation>
</comment>
<evidence type="ECO:0000256" key="11">
    <source>
        <dbReference type="ARBA" id="ARBA00022777"/>
    </source>
</evidence>
<accession>A0A7I8V7X9</accession>
<comment type="similarity">
    <text evidence="3">Belongs to the flavoprotein pyridine nucleotide cytochrome reductase family.</text>
</comment>
<dbReference type="InterPro" id="IPR050122">
    <property type="entry name" value="RTK"/>
</dbReference>
<dbReference type="GO" id="GO:0016126">
    <property type="term" value="P:sterol biosynthetic process"/>
    <property type="evidence" value="ECO:0007669"/>
    <property type="project" value="UniProtKB-KW"/>
</dbReference>
<dbReference type="PROSITE" id="PS50011">
    <property type="entry name" value="PROTEIN_KINASE_DOM"/>
    <property type="match status" value="1"/>
</dbReference>
<evidence type="ECO:0000256" key="6">
    <source>
        <dbReference type="ARBA" id="ARBA00022630"/>
    </source>
</evidence>
<keyword evidence="5" id="KW-0597">Phosphoprotein</keyword>
<dbReference type="InterPro" id="IPR003599">
    <property type="entry name" value="Ig_sub"/>
</dbReference>
<keyword evidence="18" id="KW-0520">NAD</keyword>
<dbReference type="Gene3D" id="3.30.200.20">
    <property type="entry name" value="Phosphorylase Kinase, domain 1"/>
    <property type="match status" value="1"/>
</dbReference>
<dbReference type="Gene3D" id="3.40.50.80">
    <property type="entry name" value="Nucleotide-binding domain of ferredoxin-NADP reductase (FNR) module"/>
    <property type="match status" value="1"/>
</dbReference>
<dbReference type="InterPro" id="IPR008266">
    <property type="entry name" value="Tyr_kinase_AS"/>
</dbReference>
<dbReference type="GO" id="GO:0043235">
    <property type="term" value="C:receptor complex"/>
    <property type="evidence" value="ECO:0007669"/>
    <property type="project" value="TreeGrafter"/>
</dbReference>
<evidence type="ECO:0000256" key="10">
    <source>
        <dbReference type="ARBA" id="ARBA00022741"/>
    </source>
</evidence>
<comment type="cofactor">
    <cofactor evidence="1">
        <name>FAD</name>
        <dbReference type="ChEBI" id="CHEBI:57692"/>
    </cofactor>
</comment>
<protein>
    <submittedName>
        <fullName evidence="34">DgyrCDS699</fullName>
    </submittedName>
</protein>
<keyword evidence="6" id="KW-0285">Flavoprotein</keyword>
<evidence type="ECO:0000256" key="16">
    <source>
        <dbReference type="ARBA" id="ARBA00023002"/>
    </source>
</evidence>
<keyword evidence="13 28" id="KW-0067">ATP-binding</keyword>
<keyword evidence="35" id="KW-1185">Reference proteome</keyword>
<comment type="catalytic activity">
    <reaction evidence="27">
        <text>L-tyrosyl-[protein] + ATP = O-phospho-L-tyrosyl-[protein] + ADP + H(+)</text>
        <dbReference type="Rhea" id="RHEA:10596"/>
        <dbReference type="Rhea" id="RHEA-COMP:10136"/>
        <dbReference type="Rhea" id="RHEA-COMP:20101"/>
        <dbReference type="ChEBI" id="CHEBI:15378"/>
        <dbReference type="ChEBI" id="CHEBI:30616"/>
        <dbReference type="ChEBI" id="CHEBI:46858"/>
        <dbReference type="ChEBI" id="CHEBI:61978"/>
        <dbReference type="ChEBI" id="CHEBI:456216"/>
        <dbReference type="EC" id="2.7.10.1"/>
    </reaction>
</comment>
<evidence type="ECO:0000256" key="3">
    <source>
        <dbReference type="ARBA" id="ARBA00006105"/>
    </source>
</evidence>
<dbReference type="CDD" id="cd00192">
    <property type="entry name" value="PTKc"/>
    <property type="match status" value="1"/>
</dbReference>
<keyword evidence="14" id="KW-0752">Steroid biosynthesis</keyword>
<evidence type="ECO:0000256" key="12">
    <source>
        <dbReference type="ARBA" id="ARBA00022827"/>
    </source>
</evidence>
<dbReference type="Gene3D" id="2.60.40.10">
    <property type="entry name" value="Immunoglobulins"/>
    <property type="match status" value="1"/>
</dbReference>
<evidence type="ECO:0000256" key="18">
    <source>
        <dbReference type="ARBA" id="ARBA00023027"/>
    </source>
</evidence>
<feature type="region of interest" description="Disordered" evidence="29">
    <location>
        <begin position="495"/>
        <end position="530"/>
    </location>
</feature>
<dbReference type="AlphaFoldDB" id="A0A7I8V7X9"/>
<dbReference type="PANTHER" id="PTHR24416:SF550">
    <property type="entry name" value="FIBROBLAST GROWTH FACTOR RECEPTOR HOMOLOG 1-RELATED"/>
    <property type="match status" value="1"/>
</dbReference>
<dbReference type="Pfam" id="PF00175">
    <property type="entry name" value="NAD_binding_1"/>
    <property type="match status" value="1"/>
</dbReference>
<evidence type="ECO:0000313" key="35">
    <source>
        <dbReference type="Proteomes" id="UP000549394"/>
    </source>
</evidence>
<feature type="compositionally biased region" description="Polar residues" evidence="29">
    <location>
        <begin position="503"/>
        <end position="514"/>
    </location>
</feature>
<dbReference type="PROSITE" id="PS51384">
    <property type="entry name" value="FAD_FR"/>
    <property type="match status" value="1"/>
</dbReference>
<keyword evidence="7" id="KW-0808">Transferase</keyword>
<dbReference type="SMR" id="A0A7I8V7X9"/>
<dbReference type="FunFam" id="1.10.510.10:FF:000554">
    <property type="entry name" value="Predicted protein"/>
    <property type="match status" value="1"/>
</dbReference>
<keyword evidence="4" id="KW-0444">Lipid biosynthesis</keyword>
<dbReference type="InterPro" id="IPR013783">
    <property type="entry name" value="Ig-like_fold"/>
</dbReference>
<evidence type="ECO:0000256" key="26">
    <source>
        <dbReference type="ARBA" id="ARBA00023319"/>
    </source>
</evidence>
<dbReference type="CDD" id="cd06183">
    <property type="entry name" value="cyt_b5_reduct_like"/>
    <property type="match status" value="1"/>
</dbReference>
<keyword evidence="24" id="KW-0325">Glycoprotein</keyword>
<evidence type="ECO:0000256" key="24">
    <source>
        <dbReference type="ARBA" id="ARBA00023180"/>
    </source>
</evidence>
<keyword evidence="11" id="KW-0418">Kinase</keyword>
<dbReference type="InterPro" id="IPR039261">
    <property type="entry name" value="FNR_nucleotide-bd"/>
</dbReference>
<evidence type="ECO:0000256" key="29">
    <source>
        <dbReference type="SAM" id="MobiDB-lite"/>
    </source>
</evidence>
<comment type="caution">
    <text evidence="34">The sequence shown here is derived from an EMBL/GenBank/DDBJ whole genome shotgun (WGS) entry which is preliminary data.</text>
</comment>
<feature type="transmembrane region" description="Helical" evidence="30">
    <location>
        <begin position="116"/>
        <end position="141"/>
    </location>
</feature>
<reference evidence="34 35" key="1">
    <citation type="submission" date="2020-08" db="EMBL/GenBank/DDBJ databases">
        <authorList>
            <person name="Hejnol A."/>
        </authorList>
    </citation>
    <scope>NUCLEOTIDE SEQUENCE [LARGE SCALE GENOMIC DNA]</scope>
</reference>
<evidence type="ECO:0000259" key="31">
    <source>
        <dbReference type="PROSITE" id="PS50011"/>
    </source>
</evidence>
<keyword evidence="16" id="KW-0560">Oxidoreductase</keyword>
<gene>
    <name evidence="34" type="ORF">DGYR_LOCUS688</name>
</gene>
<dbReference type="InterPro" id="IPR001433">
    <property type="entry name" value="OxRdtase_FAD/NAD-bd"/>
</dbReference>
<dbReference type="PROSITE" id="PS00109">
    <property type="entry name" value="PROTEIN_KINASE_TYR"/>
    <property type="match status" value="1"/>
</dbReference>
<dbReference type="InterPro" id="IPR011009">
    <property type="entry name" value="Kinase-like_dom_sf"/>
</dbReference>
<sequence length="843" mass="96386">MFNSKPVIIKRPNNKTVHLGQNVTIHCEANRNGRVYWKKYDNFTRQFKLLGSAERGKYEQRNKSTVLVVFNFSAEEDAVYLCTTSASRNHPDRTVYFRLKLAREVKKEKHSSLETWKIIVISICCFVFAIIIVCSTVFYIWHMDKKMRRCHKKLIVMKPNENYAFNEYSTSSPLDNIQVGLVPMEDDGRVHHIYGNTIAQLPEDEQFFYEWKDMDLGNLIGQGAFGQVFKADLSQLHGSIPVAVKKLRENATDRDVIDMWKEFERMKTIGSHINIISLVGYTTFEGNMYLITEYAEHGNLQLYLRRHSPPAGSDGILDYKDLVHLAWQIARGMEYLSNRQCIHRDLAARNVLVASNGVAKIADFGLSRDLTETEYYRLRPGGRIPIKWVPPETLFDFKFTIMSDVWAYGVVLWEIFSYGAEPYEDHEPAALFVLLNNGYRMPKAKYMSDEIAEIMTMCWKEDPNARPYFSAISSATDKIIERLVTYGQSYMEERSVDEESDELTQLLSRSATETKSPRASSSDSQYSSMPDEQLKDGFDHFLPETDVLPIAVAVGAVVVSAVLAKIFLFGKKKRPVTLKEPSVKYPLKLVYKEDISHDTRLFRFALPSNEHILGLPTGQHIYLSCRIDNEPVVKPYTPVSSDEDLGKVDLVVKIYKANVHPKFPNGGKMSQYLDAMSIGDSIDFRGPNGKLVYEGKGQFKIQKDKKSPPEAKSFKNLAMIAGGTGITPMMQLARQILKDPEDNTKLTLIFANQTEEDILLRNEIDDYEARYGDQFKVWYTLDRPPQSWTYSSGFVNDQMIADRLSPPGDETIVLMCGPPPMIDYACKPNLDKLGYKEENRFSY</sequence>
<proteinExistence type="inferred from homology"/>
<keyword evidence="23" id="KW-0675">Receptor</keyword>
<keyword evidence="8 30" id="KW-0812">Transmembrane</keyword>
<keyword evidence="19 30" id="KW-0472">Membrane</keyword>
<dbReference type="InterPro" id="IPR001709">
    <property type="entry name" value="Flavoprot_Pyr_Nucl_cyt_Rdtase"/>
</dbReference>
<dbReference type="OrthoDB" id="432685at2759"/>
<dbReference type="PROSITE" id="PS50835">
    <property type="entry name" value="IG_LIKE"/>
    <property type="match status" value="1"/>
</dbReference>
<dbReference type="InterPro" id="IPR017938">
    <property type="entry name" value="Riboflavin_synthase-like_b-brl"/>
</dbReference>
<evidence type="ECO:0000256" key="8">
    <source>
        <dbReference type="ARBA" id="ARBA00022692"/>
    </source>
</evidence>
<evidence type="ECO:0000256" key="15">
    <source>
        <dbReference type="ARBA" id="ARBA00022989"/>
    </source>
</evidence>
<evidence type="ECO:0000259" key="32">
    <source>
        <dbReference type="PROSITE" id="PS50835"/>
    </source>
</evidence>
<dbReference type="InterPro" id="IPR017927">
    <property type="entry name" value="FAD-bd_FR_type"/>
</dbReference>
<evidence type="ECO:0000256" key="17">
    <source>
        <dbReference type="ARBA" id="ARBA00023011"/>
    </source>
</evidence>
<keyword evidence="14" id="KW-0443">Lipid metabolism</keyword>
<dbReference type="SUPFAM" id="SSF63380">
    <property type="entry name" value="Riboflavin synthase domain-like"/>
    <property type="match status" value="1"/>
</dbReference>
<dbReference type="SUPFAM" id="SSF56112">
    <property type="entry name" value="Protein kinase-like (PK-like)"/>
    <property type="match status" value="1"/>
</dbReference>
<evidence type="ECO:0000256" key="4">
    <source>
        <dbReference type="ARBA" id="ARBA00022516"/>
    </source>
</evidence>
<dbReference type="Pfam" id="PF00970">
    <property type="entry name" value="FAD_binding_6"/>
    <property type="match status" value="1"/>
</dbReference>
<name>A0A7I8V7X9_9ANNE</name>
<dbReference type="GO" id="GO:0005524">
    <property type="term" value="F:ATP binding"/>
    <property type="evidence" value="ECO:0007669"/>
    <property type="project" value="UniProtKB-UniRule"/>
</dbReference>
<evidence type="ECO:0000256" key="13">
    <source>
        <dbReference type="ARBA" id="ARBA00022840"/>
    </source>
</evidence>
<evidence type="ECO:0000259" key="33">
    <source>
        <dbReference type="PROSITE" id="PS51384"/>
    </source>
</evidence>
<evidence type="ECO:0000256" key="7">
    <source>
        <dbReference type="ARBA" id="ARBA00022679"/>
    </source>
</evidence>
<dbReference type="InterPro" id="IPR020635">
    <property type="entry name" value="Tyr_kinase_cat_dom"/>
</dbReference>
<dbReference type="InterPro" id="IPR017441">
    <property type="entry name" value="Protein_kinase_ATP_BS"/>
</dbReference>
<keyword evidence="9" id="KW-0732">Signal</keyword>
<dbReference type="InterPro" id="IPR007110">
    <property type="entry name" value="Ig-like_dom"/>
</dbReference>
<evidence type="ECO:0000256" key="9">
    <source>
        <dbReference type="ARBA" id="ARBA00022729"/>
    </source>
</evidence>
<dbReference type="InterPro" id="IPR036179">
    <property type="entry name" value="Ig-like_dom_sf"/>
</dbReference>
<keyword evidence="15 30" id="KW-1133">Transmembrane helix</keyword>
<evidence type="ECO:0000256" key="21">
    <source>
        <dbReference type="ARBA" id="ARBA00023157"/>
    </source>
</evidence>